<gene>
    <name evidence="2" type="ORF">AVEN_54547_1</name>
</gene>
<dbReference type="SUPFAM" id="SSF56219">
    <property type="entry name" value="DNase I-like"/>
    <property type="match status" value="1"/>
</dbReference>
<protein>
    <recommendedName>
        <fullName evidence="1">Endonuclease/exonuclease/phosphatase domain-containing protein</fullName>
    </recommendedName>
</protein>
<dbReference type="Gene3D" id="3.60.10.10">
    <property type="entry name" value="Endonuclease/exonuclease/phosphatase"/>
    <property type="match status" value="1"/>
</dbReference>
<organism evidence="2 3">
    <name type="scientific">Araneus ventricosus</name>
    <name type="common">Orbweaver spider</name>
    <name type="synonym">Epeira ventricosa</name>
    <dbReference type="NCBI Taxonomy" id="182803"/>
    <lineage>
        <taxon>Eukaryota</taxon>
        <taxon>Metazoa</taxon>
        <taxon>Ecdysozoa</taxon>
        <taxon>Arthropoda</taxon>
        <taxon>Chelicerata</taxon>
        <taxon>Arachnida</taxon>
        <taxon>Araneae</taxon>
        <taxon>Araneomorphae</taxon>
        <taxon>Entelegynae</taxon>
        <taxon>Araneoidea</taxon>
        <taxon>Araneidae</taxon>
        <taxon>Araneus</taxon>
    </lineage>
</organism>
<dbReference type="InterPro" id="IPR036691">
    <property type="entry name" value="Endo/exonu/phosph_ase_sf"/>
</dbReference>
<name>A0A4Y2BKY8_ARAVE</name>
<dbReference type="Pfam" id="PF14529">
    <property type="entry name" value="Exo_endo_phos_2"/>
    <property type="match status" value="1"/>
</dbReference>
<sequence>MISWLSGNGKVGIISLPSCVSCIFLASGENTVIVKIPNGDKPLTLISAYSSPAANLEEMMKKLEEALSELQDENVIIGPDMNAHCVRWGY</sequence>
<proteinExistence type="predicted"/>
<accession>A0A4Y2BKY8</accession>
<dbReference type="GO" id="GO:0003824">
    <property type="term" value="F:catalytic activity"/>
    <property type="evidence" value="ECO:0007669"/>
    <property type="project" value="InterPro"/>
</dbReference>
<dbReference type="InterPro" id="IPR005135">
    <property type="entry name" value="Endo/exonuclease/phosphatase"/>
</dbReference>
<dbReference type="OrthoDB" id="5419617at2759"/>
<reference evidence="2 3" key="1">
    <citation type="journal article" date="2019" name="Sci. Rep.">
        <title>Orb-weaving spider Araneus ventricosus genome elucidates the spidroin gene catalogue.</title>
        <authorList>
            <person name="Kono N."/>
            <person name="Nakamura H."/>
            <person name="Ohtoshi R."/>
            <person name="Moran D.A.P."/>
            <person name="Shinohara A."/>
            <person name="Yoshida Y."/>
            <person name="Fujiwara M."/>
            <person name="Mori M."/>
            <person name="Tomita M."/>
            <person name="Arakawa K."/>
        </authorList>
    </citation>
    <scope>NUCLEOTIDE SEQUENCE [LARGE SCALE GENOMIC DNA]</scope>
</reference>
<dbReference type="Proteomes" id="UP000499080">
    <property type="component" value="Unassembled WGS sequence"/>
</dbReference>
<dbReference type="EMBL" id="BGPR01000090">
    <property type="protein sequence ID" value="GBL92880.1"/>
    <property type="molecule type" value="Genomic_DNA"/>
</dbReference>
<comment type="caution">
    <text evidence="2">The sequence shown here is derived from an EMBL/GenBank/DDBJ whole genome shotgun (WGS) entry which is preliminary data.</text>
</comment>
<dbReference type="AlphaFoldDB" id="A0A4Y2BKY8"/>
<feature type="domain" description="Endonuclease/exonuclease/phosphatase" evidence="1">
    <location>
        <begin position="44"/>
        <end position="89"/>
    </location>
</feature>
<evidence type="ECO:0000259" key="1">
    <source>
        <dbReference type="Pfam" id="PF14529"/>
    </source>
</evidence>
<evidence type="ECO:0000313" key="3">
    <source>
        <dbReference type="Proteomes" id="UP000499080"/>
    </source>
</evidence>
<keyword evidence="3" id="KW-1185">Reference proteome</keyword>
<evidence type="ECO:0000313" key="2">
    <source>
        <dbReference type="EMBL" id="GBL92880.1"/>
    </source>
</evidence>